<accession>A0ABS7QPQ4</accession>
<dbReference type="Gene3D" id="3.40.710.10">
    <property type="entry name" value="DD-peptidase/beta-lactamase superfamily"/>
    <property type="match status" value="1"/>
</dbReference>
<keyword evidence="3" id="KW-0732">Signal</keyword>
<feature type="domain" description="Beta-lactamase class A catalytic" evidence="4">
    <location>
        <begin position="66"/>
        <end position="286"/>
    </location>
</feature>
<evidence type="ECO:0000256" key="2">
    <source>
        <dbReference type="ARBA" id="ARBA00030171"/>
    </source>
</evidence>
<dbReference type="InterPro" id="IPR006311">
    <property type="entry name" value="TAT_signal"/>
</dbReference>
<dbReference type="InterPro" id="IPR012338">
    <property type="entry name" value="Beta-lactam/transpept-like"/>
</dbReference>
<organism evidence="5 6">
    <name type="scientific">Streptantibioticus parmotrematis</name>
    <dbReference type="NCBI Taxonomy" id="2873249"/>
    <lineage>
        <taxon>Bacteria</taxon>
        <taxon>Bacillati</taxon>
        <taxon>Actinomycetota</taxon>
        <taxon>Actinomycetes</taxon>
        <taxon>Kitasatosporales</taxon>
        <taxon>Streptomycetaceae</taxon>
        <taxon>Streptantibioticus</taxon>
    </lineage>
</organism>
<gene>
    <name evidence="5" type="primary">bla</name>
    <name evidence="5" type="ORF">K7472_09985</name>
</gene>
<dbReference type="PANTHER" id="PTHR35333:SF3">
    <property type="entry name" value="BETA-LACTAMASE-TYPE TRANSPEPTIDASE FOLD CONTAINING PROTEIN"/>
    <property type="match status" value="1"/>
</dbReference>
<reference evidence="5 6" key="1">
    <citation type="submission" date="2021-08" db="EMBL/GenBank/DDBJ databases">
        <title>Streptomyces sp. PTM05 isolated from lichen.</title>
        <authorList>
            <person name="Somphong A."/>
            <person name="Phongsopitanun W."/>
            <person name="Tanasupawat S."/>
        </authorList>
    </citation>
    <scope>NUCLEOTIDE SEQUENCE [LARGE SCALE GENOMIC DNA]</scope>
    <source>
        <strain evidence="5 6">Ptm05</strain>
    </source>
</reference>
<dbReference type="InterPro" id="IPR045155">
    <property type="entry name" value="Beta-lactam_cat"/>
</dbReference>
<evidence type="ECO:0000313" key="6">
    <source>
        <dbReference type="Proteomes" id="UP001198565"/>
    </source>
</evidence>
<name>A0ABS7QPQ4_9ACTN</name>
<dbReference type="RefSeq" id="WP_222976311.1">
    <property type="nucleotide sequence ID" value="NZ_JAINVZ010000005.1"/>
</dbReference>
<evidence type="ECO:0000256" key="1">
    <source>
        <dbReference type="ARBA" id="ARBA00018879"/>
    </source>
</evidence>
<evidence type="ECO:0000259" key="4">
    <source>
        <dbReference type="Pfam" id="PF13354"/>
    </source>
</evidence>
<dbReference type="PANTHER" id="PTHR35333">
    <property type="entry name" value="BETA-LACTAMASE"/>
    <property type="match status" value="1"/>
</dbReference>
<dbReference type="PRINTS" id="PR00118">
    <property type="entry name" value="BLACTAMASEA"/>
</dbReference>
<dbReference type="EMBL" id="JAINVZ010000005">
    <property type="protein sequence ID" value="MBY8885172.1"/>
    <property type="molecule type" value="Genomic_DNA"/>
</dbReference>
<evidence type="ECO:0000313" key="5">
    <source>
        <dbReference type="EMBL" id="MBY8885172.1"/>
    </source>
</evidence>
<protein>
    <recommendedName>
        <fullName evidence="1">Beta-lactamase</fullName>
    </recommendedName>
    <alternativeName>
        <fullName evidence="2">Penicillinase</fullName>
    </alternativeName>
</protein>
<feature type="chain" id="PRO_5045168432" description="Beta-lactamase" evidence="3">
    <location>
        <begin position="21"/>
        <end position="313"/>
    </location>
</feature>
<dbReference type="NCBIfam" id="NF033103">
    <property type="entry name" value="bla_class_A"/>
    <property type="match status" value="1"/>
</dbReference>
<evidence type="ECO:0000256" key="3">
    <source>
        <dbReference type="SAM" id="SignalP"/>
    </source>
</evidence>
<dbReference type="SUPFAM" id="SSF56601">
    <property type="entry name" value="beta-lactamase/transpeptidase-like"/>
    <property type="match status" value="1"/>
</dbReference>
<comment type="caution">
    <text evidence="5">The sequence shown here is derived from an EMBL/GenBank/DDBJ whole genome shotgun (WGS) entry which is preliminary data.</text>
</comment>
<sequence length="313" mass="32905">MPDNPSRRTLLALGAGAALAAWPGSSAQAADAEGRDASSAGGIRRSDNGVEARLRDLESQHSARLGVFARNTATGRTVVYRASELFPICSAHKVISVAALLRNLDAGGGLLAERITYTAKDTTDSGYAPVTGTPDHLAHGMTVGQLCAAAIEYSDNAASNLIVRQLGCPQAVTRFCRSIGDITTRLDRWEPTLNSAEPWRVTDTTSPAAVARTYARLVLGDVLSPTHRKLLTGWMLADTTSGNRFRAGLPRDWRMADKTGTGDYGTANDVGLAWTPDGTSVVLSVLSTKHDPKAQADEPLIAEVAAVLAAAVG</sequence>
<dbReference type="PROSITE" id="PS51318">
    <property type="entry name" value="TAT"/>
    <property type="match status" value="1"/>
</dbReference>
<feature type="signal peptide" evidence="3">
    <location>
        <begin position="1"/>
        <end position="20"/>
    </location>
</feature>
<dbReference type="Pfam" id="PF13354">
    <property type="entry name" value="Beta-lactamase2"/>
    <property type="match status" value="1"/>
</dbReference>
<dbReference type="Proteomes" id="UP001198565">
    <property type="component" value="Unassembled WGS sequence"/>
</dbReference>
<keyword evidence="6" id="KW-1185">Reference proteome</keyword>
<dbReference type="InterPro" id="IPR000871">
    <property type="entry name" value="Beta-lactam_class-A"/>
</dbReference>
<proteinExistence type="predicted"/>